<sequence>PGAISRRPRGLRGSPREEARPLPEELRPRAGPPAEARALSLPRPAGLQQVAATNGWTLKLKFNCYLRAAVSASVE</sequence>
<feature type="region of interest" description="Disordered" evidence="1">
    <location>
        <begin position="1"/>
        <end position="44"/>
    </location>
</feature>
<comment type="caution">
    <text evidence="2">The sequence shown here is derived from an EMBL/GenBank/DDBJ whole genome shotgun (WGS) entry which is preliminary data.</text>
</comment>
<dbReference type="EMBL" id="CYRY02043538">
    <property type="protein sequence ID" value="VCX38014.1"/>
    <property type="molecule type" value="Genomic_DNA"/>
</dbReference>
<dbReference type="Proteomes" id="UP000269945">
    <property type="component" value="Unassembled WGS sequence"/>
</dbReference>
<dbReference type="AlphaFoldDB" id="A0A9X9Q7M0"/>
<protein>
    <submittedName>
        <fullName evidence="2">Uncharacterized protein</fullName>
    </submittedName>
</protein>
<evidence type="ECO:0000313" key="3">
    <source>
        <dbReference type="Proteomes" id="UP000269945"/>
    </source>
</evidence>
<organism evidence="2 3">
    <name type="scientific">Gulo gulo</name>
    <name type="common">Wolverine</name>
    <name type="synonym">Gluton</name>
    <dbReference type="NCBI Taxonomy" id="48420"/>
    <lineage>
        <taxon>Eukaryota</taxon>
        <taxon>Metazoa</taxon>
        <taxon>Chordata</taxon>
        <taxon>Craniata</taxon>
        <taxon>Vertebrata</taxon>
        <taxon>Euteleostomi</taxon>
        <taxon>Mammalia</taxon>
        <taxon>Eutheria</taxon>
        <taxon>Laurasiatheria</taxon>
        <taxon>Carnivora</taxon>
        <taxon>Caniformia</taxon>
        <taxon>Musteloidea</taxon>
        <taxon>Mustelidae</taxon>
        <taxon>Guloninae</taxon>
        <taxon>Gulo</taxon>
    </lineage>
</organism>
<keyword evidence="3" id="KW-1185">Reference proteome</keyword>
<gene>
    <name evidence="2" type="ORF">BN2614_LOCUS2</name>
</gene>
<proteinExistence type="predicted"/>
<evidence type="ECO:0000313" key="2">
    <source>
        <dbReference type="EMBL" id="VCX38014.1"/>
    </source>
</evidence>
<evidence type="ECO:0000256" key="1">
    <source>
        <dbReference type="SAM" id="MobiDB-lite"/>
    </source>
</evidence>
<name>A0A9X9Q7M0_GULGU</name>
<reference evidence="2 3" key="1">
    <citation type="submission" date="2018-10" db="EMBL/GenBank/DDBJ databases">
        <authorList>
            <person name="Ekblom R."/>
            <person name="Jareborg N."/>
        </authorList>
    </citation>
    <scope>NUCLEOTIDE SEQUENCE [LARGE SCALE GENOMIC DNA]</scope>
    <source>
        <tissue evidence="2">Muscle</tissue>
    </source>
</reference>
<feature type="non-terminal residue" evidence="2">
    <location>
        <position position="1"/>
    </location>
</feature>
<feature type="compositionally biased region" description="Basic residues" evidence="1">
    <location>
        <begin position="1"/>
        <end position="10"/>
    </location>
</feature>
<feature type="compositionally biased region" description="Basic and acidic residues" evidence="1">
    <location>
        <begin position="14"/>
        <end position="28"/>
    </location>
</feature>
<accession>A0A9X9Q7M0</accession>